<dbReference type="EMBL" id="LAZR01021805">
    <property type="protein sequence ID" value="KKL84066.1"/>
    <property type="molecule type" value="Genomic_DNA"/>
</dbReference>
<keyword evidence="1" id="KW-0812">Transmembrane</keyword>
<name>A0A0F9G0N9_9ZZZZ</name>
<keyword evidence="1" id="KW-1133">Transmembrane helix</keyword>
<accession>A0A0F9G0N9</accession>
<feature type="non-terminal residue" evidence="2">
    <location>
        <position position="53"/>
    </location>
</feature>
<protein>
    <submittedName>
        <fullName evidence="2">Uncharacterized protein</fullName>
    </submittedName>
</protein>
<evidence type="ECO:0000313" key="2">
    <source>
        <dbReference type="EMBL" id="KKL84066.1"/>
    </source>
</evidence>
<reference evidence="2" key="1">
    <citation type="journal article" date="2015" name="Nature">
        <title>Complex archaea that bridge the gap between prokaryotes and eukaryotes.</title>
        <authorList>
            <person name="Spang A."/>
            <person name="Saw J.H."/>
            <person name="Jorgensen S.L."/>
            <person name="Zaremba-Niedzwiedzka K."/>
            <person name="Martijn J."/>
            <person name="Lind A.E."/>
            <person name="van Eijk R."/>
            <person name="Schleper C."/>
            <person name="Guy L."/>
            <person name="Ettema T.J."/>
        </authorList>
    </citation>
    <scope>NUCLEOTIDE SEQUENCE</scope>
</reference>
<gene>
    <name evidence="2" type="ORF">LCGC14_1968420</name>
</gene>
<sequence length="53" mass="5775">MKKQFPGVLWLLPIMFGILGGFVAALISSLKYGASWWELFLAGSIVTFVLVTG</sequence>
<organism evidence="2">
    <name type="scientific">marine sediment metagenome</name>
    <dbReference type="NCBI Taxonomy" id="412755"/>
    <lineage>
        <taxon>unclassified sequences</taxon>
        <taxon>metagenomes</taxon>
        <taxon>ecological metagenomes</taxon>
    </lineage>
</organism>
<evidence type="ECO:0000256" key="1">
    <source>
        <dbReference type="SAM" id="Phobius"/>
    </source>
</evidence>
<keyword evidence="1" id="KW-0472">Membrane</keyword>
<dbReference type="AlphaFoldDB" id="A0A0F9G0N9"/>
<feature type="transmembrane region" description="Helical" evidence="1">
    <location>
        <begin position="34"/>
        <end position="52"/>
    </location>
</feature>
<feature type="transmembrane region" description="Helical" evidence="1">
    <location>
        <begin position="7"/>
        <end position="28"/>
    </location>
</feature>
<proteinExistence type="predicted"/>
<comment type="caution">
    <text evidence="2">The sequence shown here is derived from an EMBL/GenBank/DDBJ whole genome shotgun (WGS) entry which is preliminary data.</text>
</comment>